<evidence type="ECO:0000313" key="4">
    <source>
        <dbReference type="Proteomes" id="UP000555407"/>
    </source>
</evidence>
<dbReference type="Pfam" id="PF00561">
    <property type="entry name" value="Abhydrolase_1"/>
    <property type="match status" value="1"/>
</dbReference>
<gene>
    <name evidence="3" type="ORF">BJY22_004797</name>
</gene>
<dbReference type="SUPFAM" id="SSF53474">
    <property type="entry name" value="alpha/beta-Hydrolases"/>
    <property type="match status" value="1"/>
</dbReference>
<feature type="region of interest" description="Disordered" evidence="1">
    <location>
        <begin position="196"/>
        <end position="219"/>
    </location>
</feature>
<name>A0A7X5VD71_9ACTN</name>
<organism evidence="3 4">
    <name type="scientific">Kribbella shirazensis</name>
    <dbReference type="NCBI Taxonomy" id="1105143"/>
    <lineage>
        <taxon>Bacteria</taxon>
        <taxon>Bacillati</taxon>
        <taxon>Actinomycetota</taxon>
        <taxon>Actinomycetes</taxon>
        <taxon>Propionibacteriales</taxon>
        <taxon>Kribbellaceae</taxon>
        <taxon>Kribbella</taxon>
    </lineage>
</organism>
<protein>
    <submittedName>
        <fullName evidence="3">Pimeloyl-ACP methyl ester carboxylesterase</fullName>
    </submittedName>
</protein>
<sequence>MRLDIAGTRGEHEGDAEGTRMTDATSRTIDVPGAVLTYDVRPGSDADTTPLVMVASPMAAAGFATLAGYLTDRTVVTYDPRQSERSKLTTDVEPNPEIHADDIHRVVQAAVGPGPVDVLASSGGAVNMLAFVAAHPDRVRTLVAHEPPLVSALPDRETAFAAVHDVRNTYERDGLGPGMAKFLALVMHSGEIPADWADRPAPDPAQFGLPTEDDGSRDDPMLGRGHMVNTTGYEPDYAAISAAQTRVVLAYGIESEGLITHRATVSVADALGVEPTRFPSDHGGFLGGEYGQTGDPDAFVARLREVLDN</sequence>
<comment type="caution">
    <text evidence="3">The sequence shown here is derived from an EMBL/GenBank/DDBJ whole genome shotgun (WGS) entry which is preliminary data.</text>
</comment>
<dbReference type="AlphaFoldDB" id="A0A7X5VD71"/>
<feature type="compositionally biased region" description="Basic and acidic residues" evidence="1">
    <location>
        <begin position="1"/>
        <end position="20"/>
    </location>
</feature>
<feature type="domain" description="AB hydrolase-1" evidence="2">
    <location>
        <begin position="71"/>
        <end position="188"/>
    </location>
</feature>
<dbReference type="GO" id="GO:0003824">
    <property type="term" value="F:catalytic activity"/>
    <property type="evidence" value="ECO:0007669"/>
    <property type="project" value="UniProtKB-ARBA"/>
</dbReference>
<dbReference type="Gene3D" id="3.40.50.1820">
    <property type="entry name" value="alpha/beta hydrolase"/>
    <property type="match status" value="1"/>
</dbReference>
<dbReference type="Proteomes" id="UP000555407">
    <property type="component" value="Unassembled WGS sequence"/>
</dbReference>
<evidence type="ECO:0000313" key="3">
    <source>
        <dbReference type="EMBL" id="NIK59080.1"/>
    </source>
</evidence>
<keyword evidence="4" id="KW-1185">Reference proteome</keyword>
<proteinExistence type="predicted"/>
<evidence type="ECO:0000256" key="1">
    <source>
        <dbReference type="SAM" id="MobiDB-lite"/>
    </source>
</evidence>
<evidence type="ECO:0000259" key="2">
    <source>
        <dbReference type="Pfam" id="PF00561"/>
    </source>
</evidence>
<dbReference type="RefSeq" id="WP_337758891.1">
    <property type="nucleotide sequence ID" value="NZ_JAASRO010000001.1"/>
</dbReference>
<dbReference type="InterPro" id="IPR000073">
    <property type="entry name" value="AB_hydrolase_1"/>
</dbReference>
<dbReference type="InterPro" id="IPR029058">
    <property type="entry name" value="AB_hydrolase_fold"/>
</dbReference>
<dbReference type="EMBL" id="JAASRO010000001">
    <property type="protein sequence ID" value="NIK59080.1"/>
    <property type="molecule type" value="Genomic_DNA"/>
</dbReference>
<accession>A0A7X5VD71</accession>
<reference evidence="3 4" key="1">
    <citation type="submission" date="2020-03" db="EMBL/GenBank/DDBJ databases">
        <title>Sequencing the genomes of 1000 actinobacteria strains.</title>
        <authorList>
            <person name="Klenk H.-P."/>
        </authorList>
    </citation>
    <scope>NUCLEOTIDE SEQUENCE [LARGE SCALE GENOMIC DNA]</scope>
    <source>
        <strain evidence="3 4">DSM 45490</strain>
    </source>
</reference>
<feature type="region of interest" description="Disordered" evidence="1">
    <location>
        <begin position="1"/>
        <end position="24"/>
    </location>
</feature>